<protein>
    <submittedName>
        <fullName evidence="1">Uncharacterized protein</fullName>
    </submittedName>
</protein>
<evidence type="ECO:0000313" key="2">
    <source>
        <dbReference type="Proteomes" id="UP000326393"/>
    </source>
</evidence>
<keyword evidence="2" id="KW-1185">Reference proteome</keyword>
<dbReference type="Proteomes" id="UP000326393">
    <property type="component" value="Plasmid lp54"/>
</dbReference>
<keyword evidence="1" id="KW-0614">Plasmid</keyword>
<dbReference type="KEGG" id="bmat:DB723_04370"/>
<dbReference type="AlphaFoldDB" id="A0A5J6WF74"/>
<dbReference type="OrthoDB" id="352302at2"/>
<dbReference type="EMBL" id="CP044536">
    <property type="protein sequence ID" value="QFI14982.1"/>
    <property type="molecule type" value="Genomic_DNA"/>
</dbReference>
<geneLocation type="plasmid" evidence="1 2">
    <name>lp54</name>
</geneLocation>
<accession>A0A5J6WF74</accession>
<name>A0A5J6WF74_9SPIR</name>
<evidence type="ECO:0000313" key="1">
    <source>
        <dbReference type="EMBL" id="QFI14982.1"/>
    </source>
</evidence>
<dbReference type="RefSeq" id="WP_151552997.1">
    <property type="nucleotide sequence ID" value="NZ_CP044536.1"/>
</dbReference>
<sequence length="85" mass="9814">MYFINIFNIILQYADKVFTQEQKIKIKEIVVNKQNEKIKRAIKIAENKTPNGGLLEIVIKEKNKNSLWSTKKGQSLEGLSCSLIF</sequence>
<gene>
    <name evidence="1" type="ORF">DB723_04370</name>
</gene>
<organism evidence="1 2">
    <name type="scientific">Borrelia maritima</name>
    <dbReference type="NCBI Taxonomy" id="2761123"/>
    <lineage>
        <taxon>Bacteria</taxon>
        <taxon>Pseudomonadati</taxon>
        <taxon>Spirochaetota</taxon>
        <taxon>Spirochaetia</taxon>
        <taxon>Spirochaetales</taxon>
        <taxon>Borreliaceae</taxon>
        <taxon>Borrelia</taxon>
    </lineage>
</organism>
<proteinExistence type="predicted"/>
<reference evidence="1 2" key="1">
    <citation type="journal article" date="2020" name="Int. J. Syst. Evol. Microbiol.">
        <title>Borrelia maritima sp. nov., a novel species of the Borrelia burgdorferi sensu lato complex, occupying a basal position to North American species.</title>
        <authorList>
            <person name="Margos G."/>
            <person name="Fedorova N."/>
            <person name="Becker N.S."/>
            <person name="Kleinjan J.E."/>
            <person name="Marosevic D."/>
            <person name="Krebs S."/>
            <person name="Hui L."/>
            <person name="Fingerle V."/>
            <person name="Lane R.S."/>
        </authorList>
    </citation>
    <scope>NUCLEOTIDE SEQUENCE [LARGE SCALE GENOMIC DNA]</scope>
    <source>
        <strain evidence="1 2">CA690</strain>
    </source>
</reference>